<dbReference type="PIRSF" id="PIRSF000883">
    <property type="entry name" value="Pesterase_MJ0912"/>
    <property type="match status" value="1"/>
</dbReference>
<reference evidence="3" key="1">
    <citation type="submission" date="2021-10" db="EMBL/GenBank/DDBJ databases">
        <title>The complete genome sequence of Leeia sp. TBRC 13508.</title>
        <authorList>
            <person name="Charoenyingcharoen P."/>
            <person name="Yukphan P."/>
        </authorList>
    </citation>
    <scope>NUCLEOTIDE SEQUENCE</scope>
    <source>
        <strain evidence="3">TBRC 13508</strain>
    </source>
</reference>
<proteinExistence type="inferred from homology"/>
<sequence>MQVALLSDIHGNLPALEAVVADIQTREVDWIVNLGDSLSGPLYPFETAEFLMRQNWLHLKGNHERQLLTQPIEKQGLSDAYAFHILKDVHFKWLAGLPESIDLAGKLYCCHGSVRSDTEYFLHSVTDRGEVVSATAMEVLDRLAGVNFPAVACGHTHLPAWHLALNGAMVVNPGSVGLPAYDDEHPVYHRVESNDVRASYMLIRLNEFPVGVEIVRIAYDHQSVAKRALKNSRADWASALQFGVLGKEVSL</sequence>
<evidence type="ECO:0000256" key="1">
    <source>
        <dbReference type="ARBA" id="ARBA00008950"/>
    </source>
</evidence>
<dbReference type="InterPro" id="IPR011152">
    <property type="entry name" value="Pesterase_MJ0912"/>
</dbReference>
<dbReference type="Proteomes" id="UP001165395">
    <property type="component" value="Unassembled WGS sequence"/>
</dbReference>
<gene>
    <name evidence="3" type="ORF">LIN78_00355</name>
</gene>
<dbReference type="InterPro" id="IPR050126">
    <property type="entry name" value="Ap4A_hydrolase"/>
</dbReference>
<dbReference type="Pfam" id="PF12850">
    <property type="entry name" value="Metallophos_2"/>
    <property type="match status" value="1"/>
</dbReference>
<evidence type="ECO:0000259" key="2">
    <source>
        <dbReference type="Pfam" id="PF12850"/>
    </source>
</evidence>
<organism evidence="3 4">
    <name type="scientific">Leeia speluncae</name>
    <dbReference type="NCBI Taxonomy" id="2884804"/>
    <lineage>
        <taxon>Bacteria</taxon>
        <taxon>Pseudomonadati</taxon>
        <taxon>Pseudomonadota</taxon>
        <taxon>Betaproteobacteria</taxon>
        <taxon>Neisseriales</taxon>
        <taxon>Leeiaceae</taxon>
        <taxon>Leeia</taxon>
    </lineage>
</organism>
<feature type="domain" description="Calcineurin-like phosphoesterase" evidence="2">
    <location>
        <begin position="1"/>
        <end position="184"/>
    </location>
</feature>
<protein>
    <submittedName>
        <fullName evidence="3">Metallophosphatase family protein</fullName>
    </submittedName>
</protein>
<dbReference type="RefSeq" id="WP_227177359.1">
    <property type="nucleotide sequence ID" value="NZ_JAJBZT010000001.1"/>
</dbReference>
<dbReference type="SUPFAM" id="SSF56300">
    <property type="entry name" value="Metallo-dependent phosphatases"/>
    <property type="match status" value="1"/>
</dbReference>
<keyword evidence="4" id="KW-1185">Reference proteome</keyword>
<comment type="caution">
    <text evidence="3">The sequence shown here is derived from an EMBL/GenBank/DDBJ whole genome shotgun (WGS) entry which is preliminary data.</text>
</comment>
<accession>A0ABS8D1Z5</accession>
<dbReference type="Gene3D" id="3.60.21.10">
    <property type="match status" value="1"/>
</dbReference>
<evidence type="ECO:0000313" key="3">
    <source>
        <dbReference type="EMBL" id="MCB6182006.1"/>
    </source>
</evidence>
<dbReference type="PANTHER" id="PTHR42850:SF2">
    <property type="entry name" value="BLL5683 PROTEIN"/>
    <property type="match status" value="1"/>
</dbReference>
<comment type="similarity">
    <text evidence="1">Belongs to the metallophosphoesterase superfamily. YfcE family.</text>
</comment>
<dbReference type="EMBL" id="JAJBZT010000001">
    <property type="protein sequence ID" value="MCB6182006.1"/>
    <property type="molecule type" value="Genomic_DNA"/>
</dbReference>
<evidence type="ECO:0000313" key="4">
    <source>
        <dbReference type="Proteomes" id="UP001165395"/>
    </source>
</evidence>
<dbReference type="InterPro" id="IPR024654">
    <property type="entry name" value="Calcineurin-like_PHP_lpxH"/>
</dbReference>
<dbReference type="PANTHER" id="PTHR42850">
    <property type="entry name" value="METALLOPHOSPHOESTERASE"/>
    <property type="match status" value="1"/>
</dbReference>
<name>A0ABS8D1Z5_9NEIS</name>
<dbReference type="InterPro" id="IPR029052">
    <property type="entry name" value="Metallo-depent_PP-like"/>
</dbReference>